<reference evidence="2 3" key="1">
    <citation type="submission" date="2019-03" db="EMBL/GenBank/DDBJ databases">
        <title>Draft genome sequences of novel Actinobacteria.</title>
        <authorList>
            <person name="Sahin N."/>
            <person name="Ay H."/>
            <person name="Saygin H."/>
        </authorList>
    </citation>
    <scope>NUCLEOTIDE SEQUENCE [LARGE SCALE GENOMIC DNA]</scope>
    <source>
        <strain evidence="2 3">JCM 13523</strain>
    </source>
</reference>
<dbReference type="Pfam" id="PF01381">
    <property type="entry name" value="HTH_3"/>
    <property type="match status" value="1"/>
</dbReference>
<protein>
    <submittedName>
        <fullName evidence="2">XRE family transcriptional regulator</fullName>
    </submittedName>
</protein>
<dbReference type="RefSeq" id="WP_132166665.1">
    <property type="nucleotide sequence ID" value="NZ_SMKX01000018.1"/>
</dbReference>
<name>A0A4R4ZSU4_9ACTN</name>
<keyword evidence="3" id="KW-1185">Reference proteome</keyword>
<dbReference type="AlphaFoldDB" id="A0A4R4ZSU4"/>
<evidence type="ECO:0000313" key="2">
    <source>
        <dbReference type="EMBL" id="TDD61049.1"/>
    </source>
</evidence>
<sequence length="402" mass="43164">MREIDDERFIGQQVKSYRALRGLTQKQLGAKVGKTQGAIAQYERGLRPVTDRAVLYGLAEALQVTVCDLTGQADDKANPDVAAFHAAVPRIEAALMSQGHIDQAGDPAPIERLAIDAQRALKIRMSNDYATLGGILPNLINDLYRHTLDGDELTQRRAHEELTRATFVTALATKGLGYTSLAWNAARATAEAAQTVGDPGGLAAAEFARSQVMLGTAGAVTASLSYSAGGADRLQSELTSPSELELYGMLHLQAALTSAALGKDPGAHIREAVETVRRAGDGSAYELSFGRENVIVWQMSIANELHNSREVVELAKTLNPESIVTNDRRSRYFMELARALAALGNYSAAISALLRAELCSPQQVRTRAIVKELVGHLLRRAQRELTSGELGKLAQRVGAVAA</sequence>
<dbReference type="Proteomes" id="UP000295124">
    <property type="component" value="Unassembled WGS sequence"/>
</dbReference>
<accession>A0A4R4ZSU4</accession>
<dbReference type="SUPFAM" id="SSF47413">
    <property type="entry name" value="lambda repressor-like DNA-binding domains"/>
    <property type="match status" value="1"/>
</dbReference>
<feature type="domain" description="HTH cro/C1-type" evidence="1">
    <location>
        <begin position="14"/>
        <end position="69"/>
    </location>
</feature>
<dbReference type="CDD" id="cd00093">
    <property type="entry name" value="HTH_XRE"/>
    <property type="match status" value="1"/>
</dbReference>
<dbReference type="PROSITE" id="PS50943">
    <property type="entry name" value="HTH_CROC1"/>
    <property type="match status" value="1"/>
</dbReference>
<comment type="caution">
    <text evidence="2">The sequence shown here is derived from an EMBL/GenBank/DDBJ whole genome shotgun (WGS) entry which is preliminary data.</text>
</comment>
<dbReference type="GO" id="GO:0003677">
    <property type="term" value="F:DNA binding"/>
    <property type="evidence" value="ECO:0007669"/>
    <property type="project" value="InterPro"/>
</dbReference>
<dbReference type="EMBL" id="SMKX01000018">
    <property type="protein sequence ID" value="TDD61049.1"/>
    <property type="molecule type" value="Genomic_DNA"/>
</dbReference>
<dbReference type="SMART" id="SM00530">
    <property type="entry name" value="HTH_XRE"/>
    <property type="match status" value="1"/>
</dbReference>
<dbReference type="InterPro" id="IPR001387">
    <property type="entry name" value="Cro/C1-type_HTH"/>
</dbReference>
<evidence type="ECO:0000313" key="3">
    <source>
        <dbReference type="Proteomes" id="UP000295124"/>
    </source>
</evidence>
<evidence type="ECO:0000259" key="1">
    <source>
        <dbReference type="PROSITE" id="PS50943"/>
    </source>
</evidence>
<dbReference type="Gene3D" id="1.10.260.40">
    <property type="entry name" value="lambda repressor-like DNA-binding domains"/>
    <property type="match status" value="1"/>
</dbReference>
<organism evidence="2 3">
    <name type="scientific">Kribbella antibiotica</name>
    <dbReference type="NCBI Taxonomy" id="190195"/>
    <lineage>
        <taxon>Bacteria</taxon>
        <taxon>Bacillati</taxon>
        <taxon>Actinomycetota</taxon>
        <taxon>Actinomycetes</taxon>
        <taxon>Propionibacteriales</taxon>
        <taxon>Kribbellaceae</taxon>
        <taxon>Kribbella</taxon>
    </lineage>
</organism>
<gene>
    <name evidence="2" type="ORF">E1263_08645</name>
</gene>
<proteinExistence type="predicted"/>
<dbReference type="OrthoDB" id="4516646at2"/>
<dbReference type="InterPro" id="IPR010982">
    <property type="entry name" value="Lambda_DNA-bd_dom_sf"/>
</dbReference>